<feature type="region of interest" description="Disordered" evidence="1">
    <location>
        <begin position="298"/>
        <end position="330"/>
    </location>
</feature>
<feature type="compositionally biased region" description="Polar residues" evidence="1">
    <location>
        <begin position="172"/>
        <end position="197"/>
    </location>
</feature>
<evidence type="ECO:0000259" key="3">
    <source>
        <dbReference type="Pfam" id="PF14225"/>
    </source>
</evidence>
<name>A0ABR0K2S9_9EURO</name>
<feature type="compositionally biased region" description="Polar residues" evidence="1">
    <location>
        <begin position="2513"/>
        <end position="2534"/>
    </location>
</feature>
<feature type="compositionally biased region" description="Polar residues" evidence="1">
    <location>
        <begin position="2390"/>
        <end position="2422"/>
    </location>
</feature>
<feature type="compositionally biased region" description="Polar residues" evidence="1">
    <location>
        <begin position="298"/>
        <end position="311"/>
    </location>
</feature>
<dbReference type="Proteomes" id="UP001345013">
    <property type="component" value="Unassembled WGS sequence"/>
</dbReference>
<feature type="compositionally biased region" description="Polar residues" evidence="1">
    <location>
        <begin position="64"/>
        <end position="75"/>
    </location>
</feature>
<evidence type="ECO:0000259" key="4">
    <source>
        <dbReference type="Pfam" id="PF14228"/>
    </source>
</evidence>
<feature type="region of interest" description="Disordered" evidence="1">
    <location>
        <begin position="144"/>
        <end position="216"/>
    </location>
</feature>
<dbReference type="PANTHER" id="PTHR12295:SF30">
    <property type="entry name" value="PROTEIN FURRY"/>
    <property type="match status" value="1"/>
</dbReference>
<dbReference type="SUPFAM" id="SSF48371">
    <property type="entry name" value="ARM repeat"/>
    <property type="match status" value="1"/>
</dbReference>
<feature type="compositionally biased region" description="Polar residues" evidence="1">
    <location>
        <begin position="2460"/>
        <end position="2474"/>
    </location>
</feature>
<dbReference type="PANTHER" id="PTHR12295">
    <property type="entry name" value="FURRY-RELATED"/>
    <property type="match status" value="1"/>
</dbReference>
<proteinExistence type="predicted"/>
<feature type="region of interest" description="Disordered" evidence="1">
    <location>
        <begin position="1"/>
        <end position="130"/>
    </location>
</feature>
<dbReference type="InterPro" id="IPR025481">
    <property type="entry name" value="Cell_Morphogen_C"/>
</dbReference>
<feature type="compositionally biased region" description="Basic and acidic residues" evidence="1">
    <location>
        <begin position="17"/>
        <end position="27"/>
    </location>
</feature>
<dbReference type="InterPro" id="IPR016024">
    <property type="entry name" value="ARM-type_fold"/>
</dbReference>
<feature type="compositionally biased region" description="Polar residues" evidence="1">
    <location>
        <begin position="106"/>
        <end position="116"/>
    </location>
</feature>
<feature type="region of interest" description="Disordered" evidence="1">
    <location>
        <begin position="2388"/>
        <end position="2476"/>
    </location>
</feature>
<protein>
    <submittedName>
        <fullName evidence="5">Cell morphogenesis protein PAG1</fullName>
    </submittedName>
</protein>
<feature type="compositionally biased region" description="Low complexity" evidence="1">
    <location>
        <begin position="117"/>
        <end position="130"/>
    </location>
</feature>
<feature type="compositionally biased region" description="Polar residues" evidence="1">
    <location>
        <begin position="2565"/>
        <end position="2581"/>
    </location>
</feature>
<dbReference type="Pfam" id="PF14228">
    <property type="entry name" value="MOR2-PAG1_mid"/>
    <property type="match status" value="3"/>
</dbReference>
<dbReference type="InterPro" id="IPR025614">
    <property type="entry name" value="Cell_morpho_N"/>
</dbReference>
<gene>
    <name evidence="5" type="primary">TAO3</name>
    <name evidence="5" type="ORF">LTR24_007979</name>
</gene>
<feature type="domain" description="Cell morphogenesis central region" evidence="4">
    <location>
        <begin position="1716"/>
        <end position="1906"/>
    </location>
</feature>
<dbReference type="InterPro" id="IPR029473">
    <property type="entry name" value="MOR2-PAG1_mid"/>
</dbReference>
<comment type="caution">
    <text evidence="5">The sequence shown here is derived from an EMBL/GenBank/DDBJ whole genome shotgun (WGS) entry which is preliminary data.</text>
</comment>
<feature type="domain" description="Cell morphogenesis central region" evidence="4">
    <location>
        <begin position="977"/>
        <end position="1359"/>
    </location>
</feature>
<dbReference type="InterPro" id="IPR039867">
    <property type="entry name" value="Furry/Tao3/Mor2"/>
</dbReference>
<organism evidence="5 6">
    <name type="scientific">Lithohypha guttulata</name>
    <dbReference type="NCBI Taxonomy" id="1690604"/>
    <lineage>
        <taxon>Eukaryota</taxon>
        <taxon>Fungi</taxon>
        <taxon>Dikarya</taxon>
        <taxon>Ascomycota</taxon>
        <taxon>Pezizomycotina</taxon>
        <taxon>Eurotiomycetes</taxon>
        <taxon>Chaetothyriomycetidae</taxon>
        <taxon>Chaetothyriales</taxon>
        <taxon>Trichomeriaceae</taxon>
        <taxon>Lithohypha</taxon>
    </lineage>
</organism>
<feature type="compositionally biased region" description="Polar residues" evidence="1">
    <location>
        <begin position="2591"/>
        <end position="2602"/>
    </location>
</feature>
<feature type="compositionally biased region" description="Polar residues" evidence="1">
    <location>
        <begin position="2437"/>
        <end position="2452"/>
    </location>
</feature>
<accession>A0ABR0K2S9</accession>
<evidence type="ECO:0000313" key="6">
    <source>
        <dbReference type="Proteomes" id="UP001345013"/>
    </source>
</evidence>
<reference evidence="5 6" key="1">
    <citation type="submission" date="2023-08" db="EMBL/GenBank/DDBJ databases">
        <title>Black Yeasts Isolated from many extreme environments.</title>
        <authorList>
            <person name="Coleine C."/>
            <person name="Stajich J.E."/>
            <person name="Selbmann L."/>
        </authorList>
    </citation>
    <scope>NUCLEOTIDE SEQUENCE [LARGE SCALE GENOMIC DNA]</scope>
    <source>
        <strain evidence="5 6">CCFEE 5885</strain>
    </source>
</reference>
<feature type="compositionally biased region" description="Pro residues" evidence="1">
    <location>
        <begin position="2603"/>
        <end position="2614"/>
    </location>
</feature>
<feature type="domain" description="Cell morphogenesis central region" evidence="4">
    <location>
        <begin position="1438"/>
        <end position="1670"/>
    </location>
</feature>
<evidence type="ECO:0000259" key="2">
    <source>
        <dbReference type="Pfam" id="PF14222"/>
    </source>
</evidence>
<sequence>MIHNYSVPSRQTNSEPPNHHAAHDSTDHVPSAPSLYRAGHAPNGSQSRDPSVTRGRNIHKPSQIVVSSSRAQSAQPIIPEAEPAVDPAAIDTGLQRRASNRHHRQTSVINGLQHSRNPSFNSPLAASPLSPESLHNAALRHAGARRGPGTALDMDSPNTSHPLSAHFHAPSIDSTLNLDSSQSGSTASIRTQSTTSRVGKGHASGGSINTQPDGRTPSEYAMHHLFNAFVIKADQKINLCLSKLDLLALPVEQICGSGGDPAFDQLMLALGHVTRLQPKALVDSLMFWRQNKADNATASRKQLGSNRSPSAATGLPASLPRRHTEPVQEQGLAHPGVLVTNLQGGEDSFSEDYILLDKQATVSIFILCRGLMEVFEQSTLEAITPELALKLEDIVFEQLKGFEPTHLNTNKIRAANWRIYGHLLGRMSRLDFARVTQRFLQQLKLWQEEIATGAGTTAKARDVETRIELLLLSMQHLRLDTASAALSQAYDFLIALAHLFANSHGPRIKQAYCAAFESLLLQLASQPEIAERDLRFKEFVDIVNPRINQMLTKMRHWSSALPPSIILLCLSALDIFHSQWMLQLNALSTKLRDRPTRAPAMRAICQLTWAYLQRSTDIPTIKMKKVEEVLRLVFPSGRKTHISTESSMTEATICFLRIVGIHYSDMCFKLGIFPLVNPESVLSGRDLRIEQLEPEKITIGIKSFLLVMEDKEKGLNAWRAYPQFHVSLPATDSTPASPMPFALTQPADLQTVPRRDEFITSTSPINVSALDESSRTNYAHFCEMLGRIAVLCDSTFGSSAALNEKLSAVTPKTPLVDAFALNRRDDGSSHDQKYSYYELLNVAIQALPRCLSDTVPLSPLVNLLCTASAHVQPYIAHAANRSLKAIASQGNAQPVATAFPRFIFNYDHQYSTMSDEGRLAPSHIETTLTLYLNLLHIWVEQIRRKIAAPAAQADNPYDSSARAIQLEMTAVLPLVDEIEGYGLYFLCSQSRKVRAYAIKVLETVLQFDHVLGRNEQARIITVLVSNSEQILEIADDDLTVLERSRLQRDRRRKGAQNVLIELSSSENYYDSTLWYKAFPNMVRHIFEICPHTAALSREFACDRLALMLPEVERIVESPVASRDFKLLGRSSNTPVSVFFDQWKLYLIMACVTLNSTGGQSRGQLDNILHSRKTSRNAAGLQDKLSSARSLFSAIIPLLGAGVDPLRSAVVTALGSVNRKLYRILLESLQYAVVTCTDEAKARRGLHQRTPSSPSRSQMTDRMRIEVTCIYKLTASFLRHDEILRDDWILNNLMNYAKELRLFLSDSEVQMDWKFSRLRFHYCGLVEVVYDNIRKYPESSQYMSFESRKSAFTLMEEWCGYQSDYHAAYIPEGEPGDKSTIAKDKISLRTAALSAMATLCAGPVSVVTETNTVLQFNVPRMLSWIDSVFTSREHKLHEIGQRALKNLILNNANAPIFVEHAVQCCFGIKGLVALENCFNVLADVIMQQPNFPISTIKVLGAVIFTLGHESRGIRIRSARLLRFLDDKERKSSNLQHFDISISDKTRAVYKAAQFEYSRRLAQTHPDLAFHIFSEFCLQFRKVSTDIQRSMVAAILPWLQTLELQLLPGSNHPTDLTYMLLVNMIEITVRSASSLHNEIQAIWQALATGPYGGNVQLVLDFIIELSLERREQNFVYFAKQIVVFLSVTPAGSKILQHFLLQLTAKNMPNERKATAQPVPDVAHLPYVADLETLLPMGNRQASLSLGQISMIFLVDLLVPPIQVNQTDAMKLLHTVFILWDHHTPSVQEHARELLVHLMHILVVARLDSEPASTRLLAKIEELVESIRKNDVRLSWSYGDLAAKDEVADTGDRVPDGMSFLAGQVVEVFSSALEGINDAWAKEALHWASVCPVRHLACRSFQVFRCISVKLDTILLSDMLARLSNTIADEHADYKTFSLEILTTLKVVIAGLEQKELLKFPQLLWTTIACLNTIHEREFFESLGMLEKIAAKFNFADSAAVDVILNARPAEWEGDFEGIQPLVYNGLKSSECLERTLSVLRKLASNPDSELIGTNDRLLFNVLAHLPSLLEGRKQPLPPDDAVVDTGALANSAHLAGYIDLEKALSSFSSQSASVSHCLADVLNALKMAFFPAFEAEALIFSMGLLTNATTWFRVNVLEILCQLIPLVDRKNPKLTSHGADLISPLLRLLQTDLCDQALKVMDHVTEVNITPLERHHLRMSMISGPARAIRKEYERTQSLYGIPEASGWFIPTPAILSAQTRNNVHHVFYACSALDGNSDTASQTPEIEFHNEDDFMDSYFPPHAMDSAYSSFDSTTDVSMGDIVSSLDSLDDFFDENDSPTTPTAETGAIGGLDSHTYFSNGDHGSVVYDQQTAPIISRSYARSSSSMSFRNALSDSQPSTNHQHRSQFSFSSAANSYQTSFSSIEEDEGPGPSLPTVDKQSPSVPQPSHTASTRPGLHARSITSPANQSQLSHLTPSGPLLLTPATFDLRFPSDSPSVAEEVLSDSEHSPFPNIVSTISHGGTKSVSVTPTSATDASAGFMRRGMRRLTGGKSESAKEKARLRAPSSGQNQYVAAGNSNQSPRMPRIPSEYLHNTQSAGTPTGLNPPPLSPGQQN</sequence>
<evidence type="ECO:0000313" key="5">
    <source>
        <dbReference type="EMBL" id="KAK5082481.1"/>
    </source>
</evidence>
<feature type="domain" description="Cell morphogenesis protein C-terminal" evidence="3">
    <location>
        <begin position="1958"/>
        <end position="2205"/>
    </location>
</feature>
<feature type="region of interest" description="Disordered" evidence="1">
    <location>
        <begin position="2497"/>
        <end position="2614"/>
    </location>
</feature>
<feature type="compositionally biased region" description="Polar residues" evidence="1">
    <location>
        <begin position="1"/>
        <end position="16"/>
    </location>
</feature>
<dbReference type="Pfam" id="PF14225">
    <property type="entry name" value="MOR2-PAG1_C"/>
    <property type="match status" value="1"/>
</dbReference>
<dbReference type="EMBL" id="JAVRRG010000129">
    <property type="protein sequence ID" value="KAK5082481.1"/>
    <property type="molecule type" value="Genomic_DNA"/>
</dbReference>
<evidence type="ECO:0000256" key="1">
    <source>
        <dbReference type="SAM" id="MobiDB-lite"/>
    </source>
</evidence>
<keyword evidence="6" id="KW-1185">Reference proteome</keyword>
<dbReference type="Pfam" id="PF14222">
    <property type="entry name" value="MOR2-PAG1_N"/>
    <property type="match status" value="1"/>
</dbReference>
<feature type="domain" description="Cell morphogenesis protein N-terminal" evidence="2">
    <location>
        <begin position="357"/>
        <end position="939"/>
    </location>
</feature>